<dbReference type="Pfam" id="PF09357">
    <property type="entry name" value="RteC"/>
    <property type="match status" value="1"/>
</dbReference>
<protein>
    <submittedName>
        <fullName evidence="1">Uncharacterized protein</fullName>
    </submittedName>
</protein>
<sequence length="41" mass="5091">MKQLFNVELRNYYHTFIEFRSSKSNNTKFLNIFRYMLLAVL</sequence>
<evidence type="ECO:0000313" key="1">
    <source>
        <dbReference type="EMBL" id="TSE07339.1"/>
    </source>
</evidence>
<dbReference type="EMBL" id="VLNR01000034">
    <property type="protein sequence ID" value="TSE07339.1"/>
    <property type="molecule type" value="Genomic_DNA"/>
</dbReference>
<dbReference type="OrthoDB" id="790983at2"/>
<dbReference type="AlphaFoldDB" id="A0A554VIC3"/>
<dbReference type="InterPro" id="IPR018534">
    <property type="entry name" value="Tet_reg_excision_RteC"/>
</dbReference>
<comment type="caution">
    <text evidence="1">The sequence shown here is derived from an EMBL/GenBank/DDBJ whole genome shotgun (WGS) entry which is preliminary data.</text>
</comment>
<organism evidence="1 2">
    <name type="scientific">Aquimarina algiphila</name>
    <dbReference type="NCBI Taxonomy" id="2047982"/>
    <lineage>
        <taxon>Bacteria</taxon>
        <taxon>Pseudomonadati</taxon>
        <taxon>Bacteroidota</taxon>
        <taxon>Flavobacteriia</taxon>
        <taxon>Flavobacteriales</taxon>
        <taxon>Flavobacteriaceae</taxon>
        <taxon>Aquimarina</taxon>
    </lineage>
</organism>
<dbReference type="RefSeq" id="WP_109436708.1">
    <property type="nucleotide sequence ID" value="NZ_CANLFO010000005.1"/>
</dbReference>
<accession>A0A554VIC3</accession>
<keyword evidence="2" id="KW-1185">Reference proteome</keyword>
<gene>
    <name evidence="1" type="ORF">FOF46_16285</name>
</gene>
<reference evidence="1 2" key="1">
    <citation type="submission" date="2019-07" db="EMBL/GenBank/DDBJ databases">
        <title>The draft genome sequence of Aquimarina algiphila M91.</title>
        <authorList>
            <person name="Meng X."/>
        </authorList>
    </citation>
    <scope>NUCLEOTIDE SEQUENCE [LARGE SCALE GENOMIC DNA]</scope>
    <source>
        <strain evidence="1 2">M91</strain>
    </source>
</reference>
<proteinExistence type="predicted"/>
<dbReference type="Proteomes" id="UP000318833">
    <property type="component" value="Unassembled WGS sequence"/>
</dbReference>
<evidence type="ECO:0000313" key="2">
    <source>
        <dbReference type="Proteomes" id="UP000318833"/>
    </source>
</evidence>
<name>A0A554VIC3_9FLAO</name>